<accession>A0A382LW82</accession>
<reference evidence="3" key="1">
    <citation type="submission" date="2018-05" db="EMBL/GenBank/DDBJ databases">
        <authorList>
            <person name="Lanie J.A."/>
            <person name="Ng W.-L."/>
            <person name="Kazmierczak K.M."/>
            <person name="Andrzejewski T.M."/>
            <person name="Davidsen T.M."/>
            <person name="Wayne K.J."/>
            <person name="Tettelin H."/>
            <person name="Glass J.I."/>
            <person name="Rusch D."/>
            <person name="Podicherti R."/>
            <person name="Tsui H.-C.T."/>
            <person name="Winkler M.E."/>
        </authorList>
    </citation>
    <scope>NUCLEOTIDE SEQUENCE</scope>
</reference>
<sequence>MKILEEQRVLITGAGSGIGKVMAEYFEKSGAQIWICDADEKILAQCLQEHPAWHGAHCDVSDEDSVNRLFEKMTQSFGGLEILVNNAGIAGPTAPVEEIDPEEWRRSVGVNLNGAFYCTHLAVPLLKSTDQASIINISSVAGRLGFALRLPYASTKWAIIGFTESLAKELGPSGIRVNALLPGIVEGPRIEG</sequence>
<dbReference type="PRINTS" id="PR00080">
    <property type="entry name" value="SDRFAMILY"/>
</dbReference>
<dbReference type="InterPro" id="IPR020904">
    <property type="entry name" value="Sc_DH/Rdtase_CS"/>
</dbReference>
<organism evidence="3">
    <name type="scientific">marine metagenome</name>
    <dbReference type="NCBI Taxonomy" id="408172"/>
    <lineage>
        <taxon>unclassified sequences</taxon>
        <taxon>metagenomes</taxon>
        <taxon>ecological metagenomes</taxon>
    </lineage>
</organism>
<dbReference type="EMBL" id="UINC01089598">
    <property type="protein sequence ID" value="SVC40826.1"/>
    <property type="molecule type" value="Genomic_DNA"/>
</dbReference>
<dbReference type="PRINTS" id="PR00081">
    <property type="entry name" value="GDHRDH"/>
</dbReference>
<dbReference type="Pfam" id="PF00106">
    <property type="entry name" value="adh_short"/>
    <property type="match status" value="1"/>
</dbReference>
<evidence type="ECO:0000256" key="1">
    <source>
        <dbReference type="ARBA" id="ARBA00006484"/>
    </source>
</evidence>
<dbReference type="FunFam" id="3.40.50.720:FF:000084">
    <property type="entry name" value="Short-chain dehydrogenase reductase"/>
    <property type="match status" value="1"/>
</dbReference>
<dbReference type="PANTHER" id="PTHR42760">
    <property type="entry name" value="SHORT-CHAIN DEHYDROGENASES/REDUCTASES FAMILY MEMBER"/>
    <property type="match status" value="1"/>
</dbReference>
<dbReference type="CDD" id="cd05233">
    <property type="entry name" value="SDR_c"/>
    <property type="match status" value="1"/>
</dbReference>
<dbReference type="SUPFAM" id="SSF51735">
    <property type="entry name" value="NAD(P)-binding Rossmann-fold domains"/>
    <property type="match status" value="1"/>
</dbReference>
<dbReference type="InterPro" id="IPR036291">
    <property type="entry name" value="NAD(P)-bd_dom_sf"/>
</dbReference>
<gene>
    <name evidence="3" type="ORF">METZ01_LOCUS293680</name>
</gene>
<keyword evidence="2" id="KW-0560">Oxidoreductase</keyword>
<evidence type="ECO:0000313" key="3">
    <source>
        <dbReference type="EMBL" id="SVC40826.1"/>
    </source>
</evidence>
<dbReference type="InterPro" id="IPR002347">
    <property type="entry name" value="SDR_fam"/>
</dbReference>
<dbReference type="AlphaFoldDB" id="A0A382LW82"/>
<protein>
    <recommendedName>
        <fullName evidence="4">3-oxoacyl-[acyl-carrier-protein] reductase</fullName>
    </recommendedName>
</protein>
<dbReference type="GO" id="GO:0016616">
    <property type="term" value="F:oxidoreductase activity, acting on the CH-OH group of donors, NAD or NADP as acceptor"/>
    <property type="evidence" value="ECO:0007669"/>
    <property type="project" value="TreeGrafter"/>
</dbReference>
<dbReference type="PROSITE" id="PS00061">
    <property type="entry name" value="ADH_SHORT"/>
    <property type="match status" value="1"/>
</dbReference>
<feature type="non-terminal residue" evidence="3">
    <location>
        <position position="192"/>
    </location>
</feature>
<comment type="similarity">
    <text evidence="1">Belongs to the short-chain dehydrogenases/reductases (SDR) family.</text>
</comment>
<dbReference type="Gene3D" id="3.40.50.720">
    <property type="entry name" value="NAD(P)-binding Rossmann-like Domain"/>
    <property type="match status" value="1"/>
</dbReference>
<evidence type="ECO:0000256" key="2">
    <source>
        <dbReference type="ARBA" id="ARBA00023002"/>
    </source>
</evidence>
<evidence type="ECO:0008006" key="4">
    <source>
        <dbReference type="Google" id="ProtNLM"/>
    </source>
</evidence>
<dbReference type="PANTHER" id="PTHR42760:SF37">
    <property type="entry name" value="CLAVALDEHYDE DEHYDROGENASE"/>
    <property type="match status" value="1"/>
</dbReference>
<proteinExistence type="inferred from homology"/>
<name>A0A382LW82_9ZZZZ</name>